<feature type="compositionally biased region" description="Low complexity" evidence="13">
    <location>
        <begin position="180"/>
        <end position="197"/>
    </location>
</feature>
<dbReference type="InterPro" id="IPR021109">
    <property type="entry name" value="Peptidase_aspartic_dom_sf"/>
</dbReference>
<dbReference type="InterPro" id="IPR001969">
    <property type="entry name" value="Aspartic_peptidase_AS"/>
</dbReference>
<accession>A0A9P8N3L5</accession>
<evidence type="ECO:0000256" key="7">
    <source>
        <dbReference type="ARBA" id="ARBA00022801"/>
    </source>
</evidence>
<evidence type="ECO:0000256" key="2">
    <source>
        <dbReference type="ARBA" id="ARBA00007447"/>
    </source>
</evidence>
<dbReference type="GeneID" id="68349489"/>
<dbReference type="InterPro" id="IPR033121">
    <property type="entry name" value="PEPTIDASE_A1"/>
</dbReference>
<proteinExistence type="inferred from homology"/>
<feature type="signal peptide" evidence="14">
    <location>
        <begin position="1"/>
        <end position="20"/>
    </location>
</feature>
<dbReference type="InterPro" id="IPR034163">
    <property type="entry name" value="Aspergillopepsin-like_cat_dom"/>
</dbReference>
<dbReference type="PANTHER" id="PTHR47966:SF23">
    <property type="entry name" value="ASPARTIC ENDOPEPTIDASE, PUTATIVE (AFU_ORTHOLOGUE AFUA_2G15950)-RELATED"/>
    <property type="match status" value="1"/>
</dbReference>
<dbReference type="AlphaFoldDB" id="A0A9P8N3L5"/>
<keyword evidence="3" id="KW-0964">Secreted</keyword>
<dbReference type="GO" id="GO:0005576">
    <property type="term" value="C:extracellular region"/>
    <property type="evidence" value="ECO:0007669"/>
    <property type="project" value="UniProtKB-SubCell"/>
</dbReference>
<dbReference type="EMBL" id="JAIZPD010000001">
    <property type="protein sequence ID" value="KAH0967718.1"/>
    <property type="molecule type" value="Genomic_DNA"/>
</dbReference>
<keyword evidence="8" id="KW-0865">Zymogen</keyword>
<evidence type="ECO:0000256" key="9">
    <source>
        <dbReference type="ARBA" id="ARBA00023180"/>
    </source>
</evidence>
<evidence type="ECO:0000313" key="17">
    <source>
        <dbReference type="Proteomes" id="UP000824596"/>
    </source>
</evidence>
<evidence type="ECO:0000256" key="3">
    <source>
        <dbReference type="ARBA" id="ARBA00022525"/>
    </source>
</evidence>
<feature type="compositionally biased region" description="Basic and acidic residues" evidence="13">
    <location>
        <begin position="213"/>
        <end position="229"/>
    </location>
</feature>
<keyword evidence="4 12" id="KW-0645">Protease</keyword>
<evidence type="ECO:0000256" key="12">
    <source>
        <dbReference type="RuleBase" id="RU000454"/>
    </source>
</evidence>
<dbReference type="PROSITE" id="PS51767">
    <property type="entry name" value="PEPTIDASE_A1"/>
    <property type="match status" value="1"/>
</dbReference>
<reference evidence="16" key="1">
    <citation type="submission" date="2021-09" db="EMBL/GenBank/DDBJ databases">
        <title>A high-quality genome of the endoparasitic fungus Hirsutella rhossiliensis with a comparison of Hirsutella genomes reveals transposable elements contributing to genome size variation.</title>
        <authorList>
            <person name="Lin R."/>
            <person name="Jiao Y."/>
            <person name="Sun X."/>
            <person name="Ling J."/>
            <person name="Xie B."/>
            <person name="Cheng X."/>
        </authorList>
    </citation>
    <scope>NUCLEOTIDE SEQUENCE</scope>
    <source>
        <strain evidence="16">HR02</strain>
    </source>
</reference>
<dbReference type="InterPro" id="IPR001461">
    <property type="entry name" value="Aspartic_peptidase_A1"/>
</dbReference>
<dbReference type="RefSeq" id="XP_044725231.1">
    <property type="nucleotide sequence ID" value="XM_044858831.1"/>
</dbReference>
<feature type="chain" id="PRO_5040481656" evidence="14">
    <location>
        <begin position="21"/>
        <end position="713"/>
    </location>
</feature>
<feature type="compositionally biased region" description="Basic and acidic residues" evidence="13">
    <location>
        <begin position="143"/>
        <end position="159"/>
    </location>
</feature>
<organism evidence="16 17">
    <name type="scientific">Hirsutella rhossiliensis</name>
    <dbReference type="NCBI Taxonomy" id="111463"/>
    <lineage>
        <taxon>Eukaryota</taxon>
        <taxon>Fungi</taxon>
        <taxon>Dikarya</taxon>
        <taxon>Ascomycota</taxon>
        <taxon>Pezizomycotina</taxon>
        <taxon>Sordariomycetes</taxon>
        <taxon>Hypocreomycetidae</taxon>
        <taxon>Hypocreales</taxon>
        <taxon>Ophiocordycipitaceae</taxon>
        <taxon>Hirsutella</taxon>
    </lineage>
</organism>
<keyword evidence="9" id="KW-0325">Glycoprotein</keyword>
<dbReference type="CDD" id="cd06097">
    <property type="entry name" value="Aspergillopepsin_like"/>
    <property type="match status" value="1"/>
</dbReference>
<feature type="compositionally biased region" description="Basic and acidic residues" evidence="13">
    <location>
        <begin position="263"/>
        <end position="279"/>
    </location>
</feature>
<dbReference type="Proteomes" id="UP000824596">
    <property type="component" value="Unassembled WGS sequence"/>
</dbReference>
<evidence type="ECO:0000256" key="4">
    <source>
        <dbReference type="ARBA" id="ARBA00022670"/>
    </source>
</evidence>
<comment type="subcellular location">
    <subcellularLocation>
        <location evidence="1">Secreted</location>
    </subcellularLocation>
</comment>
<dbReference type="Gene3D" id="2.40.70.10">
    <property type="entry name" value="Acid Proteases"/>
    <property type="match status" value="3"/>
</dbReference>
<evidence type="ECO:0000256" key="13">
    <source>
        <dbReference type="SAM" id="MobiDB-lite"/>
    </source>
</evidence>
<evidence type="ECO:0000256" key="6">
    <source>
        <dbReference type="ARBA" id="ARBA00022750"/>
    </source>
</evidence>
<dbReference type="PROSITE" id="PS00141">
    <property type="entry name" value="ASP_PROTEASE"/>
    <property type="match status" value="1"/>
</dbReference>
<feature type="compositionally biased region" description="Basic and acidic residues" evidence="13">
    <location>
        <begin position="238"/>
        <end position="254"/>
    </location>
</feature>
<keyword evidence="5 14" id="KW-0732">Signal</keyword>
<evidence type="ECO:0000256" key="8">
    <source>
        <dbReference type="ARBA" id="ARBA00023145"/>
    </source>
</evidence>
<dbReference type="OrthoDB" id="2747330at2759"/>
<comment type="similarity">
    <text evidence="2 12">Belongs to the peptidase A1 family.</text>
</comment>
<evidence type="ECO:0000256" key="10">
    <source>
        <dbReference type="PIRSR" id="PIRSR601461-1"/>
    </source>
</evidence>
<keyword evidence="11" id="KW-1015">Disulfide bond</keyword>
<dbReference type="GO" id="GO:0004190">
    <property type="term" value="F:aspartic-type endopeptidase activity"/>
    <property type="evidence" value="ECO:0007669"/>
    <property type="project" value="UniProtKB-KW"/>
</dbReference>
<dbReference type="Pfam" id="PF00026">
    <property type="entry name" value="Asp"/>
    <property type="match status" value="1"/>
</dbReference>
<feature type="active site" evidence="10">
    <location>
        <position position="603"/>
    </location>
</feature>
<dbReference type="PRINTS" id="PR00792">
    <property type="entry name" value="PEPSIN"/>
</dbReference>
<feature type="compositionally biased region" description="Basic and acidic residues" evidence="13">
    <location>
        <begin position="118"/>
        <end position="134"/>
    </location>
</feature>
<dbReference type="SUPFAM" id="SSF50630">
    <property type="entry name" value="Acid proteases"/>
    <property type="match status" value="1"/>
</dbReference>
<feature type="region of interest" description="Disordered" evidence="13">
    <location>
        <begin position="114"/>
        <end position="422"/>
    </location>
</feature>
<feature type="compositionally biased region" description="Low complexity" evidence="13">
    <location>
        <begin position="305"/>
        <end position="332"/>
    </location>
</feature>
<evidence type="ECO:0000256" key="5">
    <source>
        <dbReference type="ARBA" id="ARBA00022729"/>
    </source>
</evidence>
<name>A0A9P8N3L5_9HYPO</name>
<dbReference type="GO" id="GO:0006508">
    <property type="term" value="P:proteolysis"/>
    <property type="evidence" value="ECO:0007669"/>
    <property type="project" value="UniProtKB-KW"/>
</dbReference>
<feature type="region of interest" description="Disordered" evidence="13">
    <location>
        <begin position="82"/>
        <end position="102"/>
    </location>
</feature>
<keyword evidence="17" id="KW-1185">Reference proteome</keyword>
<feature type="domain" description="Peptidase A1" evidence="15">
    <location>
        <begin position="417"/>
        <end position="710"/>
    </location>
</feature>
<keyword evidence="6 12" id="KW-0064">Aspartyl protease</keyword>
<keyword evidence="7 12" id="KW-0378">Hydrolase</keyword>
<feature type="compositionally biased region" description="Basic and acidic residues" evidence="13">
    <location>
        <begin position="90"/>
        <end position="102"/>
    </location>
</feature>
<comment type="caution">
    <text evidence="16">The sequence shown here is derived from an EMBL/GenBank/DDBJ whole genome shotgun (WGS) entry which is preliminary data.</text>
</comment>
<feature type="compositionally biased region" description="Basic and acidic residues" evidence="13">
    <location>
        <begin position="167"/>
        <end position="179"/>
    </location>
</feature>
<evidence type="ECO:0000313" key="16">
    <source>
        <dbReference type="EMBL" id="KAH0967718.1"/>
    </source>
</evidence>
<evidence type="ECO:0000256" key="14">
    <source>
        <dbReference type="SAM" id="SignalP"/>
    </source>
</evidence>
<feature type="compositionally biased region" description="Low complexity" evidence="13">
    <location>
        <begin position="355"/>
        <end position="367"/>
    </location>
</feature>
<gene>
    <name evidence="16" type="ORF">HRG_00360</name>
</gene>
<feature type="active site" evidence="10">
    <location>
        <position position="433"/>
    </location>
</feature>
<dbReference type="PANTHER" id="PTHR47966">
    <property type="entry name" value="BETA-SITE APP-CLEAVING ENZYME, ISOFORM A-RELATED"/>
    <property type="match status" value="1"/>
</dbReference>
<evidence type="ECO:0000256" key="11">
    <source>
        <dbReference type="PIRSR" id="PIRSR601461-2"/>
    </source>
</evidence>
<feature type="disulfide bond" evidence="11">
    <location>
        <begin position="639"/>
        <end position="673"/>
    </location>
</feature>
<feature type="compositionally biased region" description="Basic and acidic residues" evidence="13">
    <location>
        <begin position="288"/>
        <end position="304"/>
    </location>
</feature>
<evidence type="ECO:0000259" key="15">
    <source>
        <dbReference type="PROSITE" id="PS51767"/>
    </source>
</evidence>
<protein>
    <submittedName>
        <fullName evidence="16">Eukaryotic aspartyl protease domain-containing protein</fullName>
    </submittedName>
</protein>
<sequence>MHFNFFLTFLMAGFLTVVTSSAIQKRSIQKRSFTVERVANPGFTGRNGPRALAKAYRKYRMPLPRDLVDALEFQEFQKRSLAAEQQQVHESSRGESAEEKRDFMSSIGGRVSLAGTIKDGKEASSKEASRKEASSKVVSSKDACSKEASREEASSKDASSKVASSKEASREEASREDASSKVASNKVASNKVASSKDASSKDASSKAASSKAASREDASSKAASREDASSKVVSNKVASREDASSKAASREDASSKVVSNKVASREDASSKAASREDASSKVVSNKVASREDASSKAASREDASSKVASNKVASNKVASNKVASNKVASNKVASREDASSKAASSKAASREDASSKVASSKVASNKVASREDASSKAASSKDASNKEASSKAASSKDASNKEASRGRTKPAAATIRLDPRPPIGGQMINLDFDTGSSDLWVFNTQLPQQSTVNHRLYDPAKSRTFSAMQGSQFLIQYGDGSGAKGNPVQLATAVTGQFVQDQNNDGLMGLAFSKLNTVKPQKQMTFFDTIKSSLAMPVFTADLRKNATGVYTFGSIDQSKFQGQLTSIPVNTSMGFWQFSSEKFAVNGGQQQAATPGGQAIADTGTTLILADAKIVNGYYQQVQGAQNNSQMGGFTVPCNAKLPDLDLDVGGNYMARVTGDNINFAPVGNGQCFGGVQAAPAGTMGIYGDIFFKSQFVVFNGGNNTLSMAPHS</sequence>
<evidence type="ECO:0000256" key="1">
    <source>
        <dbReference type="ARBA" id="ARBA00004613"/>
    </source>
</evidence>